<proteinExistence type="predicted"/>
<evidence type="ECO:0000256" key="4">
    <source>
        <dbReference type="SAM" id="SignalP"/>
    </source>
</evidence>
<evidence type="ECO:0000256" key="1">
    <source>
        <dbReference type="ARBA" id="ARBA00022460"/>
    </source>
</evidence>
<reference evidence="5" key="1">
    <citation type="submission" date="2022-03" db="EMBL/GenBank/DDBJ databases">
        <authorList>
            <person name="Tunstrom K."/>
        </authorList>
    </citation>
    <scope>NUCLEOTIDE SEQUENCE</scope>
</reference>
<dbReference type="PROSITE" id="PS51155">
    <property type="entry name" value="CHIT_BIND_RR_2"/>
    <property type="match status" value="1"/>
</dbReference>
<feature type="signal peptide" evidence="4">
    <location>
        <begin position="1"/>
        <end position="23"/>
    </location>
</feature>
<comment type="caution">
    <text evidence="5">The sequence shown here is derived from an EMBL/GenBank/DDBJ whole genome shotgun (WGS) entry which is preliminary data.</text>
</comment>
<dbReference type="PANTHER" id="PTHR10380">
    <property type="entry name" value="CUTICLE PROTEIN"/>
    <property type="match status" value="1"/>
</dbReference>
<dbReference type="InterPro" id="IPR000618">
    <property type="entry name" value="Insect_cuticle"/>
</dbReference>
<dbReference type="AlphaFoldDB" id="A0AAU9V5S2"/>
<dbReference type="Pfam" id="PF00379">
    <property type="entry name" value="Chitin_bind_4"/>
    <property type="match status" value="1"/>
</dbReference>
<evidence type="ECO:0000313" key="6">
    <source>
        <dbReference type="Proteomes" id="UP001153954"/>
    </source>
</evidence>
<gene>
    <name evidence="5" type="ORF">EEDITHA_LOCUS21432</name>
</gene>
<organism evidence="5 6">
    <name type="scientific">Euphydryas editha</name>
    <name type="common">Edith's checkerspot</name>
    <dbReference type="NCBI Taxonomy" id="104508"/>
    <lineage>
        <taxon>Eukaryota</taxon>
        <taxon>Metazoa</taxon>
        <taxon>Ecdysozoa</taxon>
        <taxon>Arthropoda</taxon>
        <taxon>Hexapoda</taxon>
        <taxon>Insecta</taxon>
        <taxon>Pterygota</taxon>
        <taxon>Neoptera</taxon>
        <taxon>Endopterygota</taxon>
        <taxon>Lepidoptera</taxon>
        <taxon>Glossata</taxon>
        <taxon>Ditrysia</taxon>
        <taxon>Papilionoidea</taxon>
        <taxon>Nymphalidae</taxon>
        <taxon>Nymphalinae</taxon>
        <taxon>Euphydryas</taxon>
    </lineage>
</organism>
<feature type="chain" id="PRO_5044009708" evidence="4">
    <location>
        <begin position="24"/>
        <end position="117"/>
    </location>
</feature>
<name>A0AAU9V5S2_EUPED</name>
<protein>
    <submittedName>
        <fullName evidence="5">Uncharacterized protein</fullName>
    </submittedName>
</protein>
<evidence type="ECO:0000256" key="3">
    <source>
        <dbReference type="PROSITE-ProRule" id="PRU00497"/>
    </source>
</evidence>
<evidence type="ECO:0000256" key="2">
    <source>
        <dbReference type="ARBA" id="ARBA00022729"/>
    </source>
</evidence>
<dbReference type="Proteomes" id="UP001153954">
    <property type="component" value="Unassembled WGS sequence"/>
</dbReference>
<dbReference type="EMBL" id="CAKOGL010000030">
    <property type="protein sequence ID" value="CAH2107390.1"/>
    <property type="molecule type" value="Genomic_DNA"/>
</dbReference>
<dbReference type="PROSITE" id="PS00233">
    <property type="entry name" value="CHIT_BIND_RR_1"/>
    <property type="match status" value="1"/>
</dbReference>
<keyword evidence="6" id="KW-1185">Reference proteome</keyword>
<keyword evidence="1 3" id="KW-0193">Cuticle</keyword>
<evidence type="ECO:0000313" key="5">
    <source>
        <dbReference type="EMBL" id="CAH2107390.1"/>
    </source>
</evidence>
<dbReference type="InterPro" id="IPR050468">
    <property type="entry name" value="Cuticle_Struct_Prot"/>
</dbReference>
<sequence>MVKGARCCLYAVIFFVTINYCFSEFDAYENKIKNFIYNSNGLGTYSFEFENIDGTFRKEDGGIASNTKGVVGFVVRGIYGFIDPEGRHHSVRYVADEGGYQPQMDDDDIRYNDRRIV</sequence>
<keyword evidence="2 4" id="KW-0732">Signal</keyword>
<accession>A0AAU9V5S2</accession>
<dbReference type="PANTHER" id="PTHR10380:SF218">
    <property type="entry name" value="ADULT CUTICLE PROTEIN 65AA-RELATED"/>
    <property type="match status" value="1"/>
</dbReference>
<dbReference type="InterPro" id="IPR031311">
    <property type="entry name" value="CHIT_BIND_RR_consensus"/>
</dbReference>
<dbReference type="GO" id="GO:0008010">
    <property type="term" value="F:structural constituent of chitin-based larval cuticle"/>
    <property type="evidence" value="ECO:0007669"/>
    <property type="project" value="TreeGrafter"/>
</dbReference>
<dbReference type="GO" id="GO:0062129">
    <property type="term" value="C:chitin-based extracellular matrix"/>
    <property type="evidence" value="ECO:0007669"/>
    <property type="project" value="TreeGrafter"/>
</dbReference>
<dbReference type="PRINTS" id="PR00947">
    <property type="entry name" value="CUTICLE"/>
</dbReference>